<evidence type="ECO:0000256" key="1">
    <source>
        <dbReference type="SAM" id="MobiDB-lite"/>
    </source>
</evidence>
<protein>
    <submittedName>
        <fullName evidence="2">Late embryogenesis abundant protein 7</fullName>
    </submittedName>
</protein>
<dbReference type="PANTHER" id="PTHR47372">
    <property type="entry name" value="DAUER UP-REGULATED-RELATED"/>
    <property type="match status" value="1"/>
</dbReference>
<proteinExistence type="predicted"/>
<gene>
    <name evidence="2" type="primary">LEA7</name>
    <name evidence="2" type="ORF">CFP56_022746</name>
</gene>
<name>A0AAW0KCP2_QUESU</name>
<dbReference type="Gene3D" id="1.10.287.700">
    <property type="entry name" value="Helix hairpin bin"/>
    <property type="match status" value="1"/>
</dbReference>
<feature type="region of interest" description="Disordered" evidence="1">
    <location>
        <begin position="1"/>
        <end position="115"/>
    </location>
</feature>
<feature type="compositionally biased region" description="Basic and acidic residues" evidence="1">
    <location>
        <begin position="74"/>
        <end position="104"/>
    </location>
</feature>
<sequence length="173" mass="18605">MASHNQSYRADETKGRAEEKTNQTMGSLGDKAREGKDMAYEKTQEAKDYTNSADKTYETAEAAKEKTSSAAQSAKEKASQAAETVKEKTWETDKAAREKAEAGKGETGGILQKTGDQVKSMAQGALDALKHTAGIATEDENAKKTNSSHPKEGGDNPGVSLMVQHLTEENYNT</sequence>
<accession>A0AAW0KCP2</accession>
<feature type="compositionally biased region" description="Basic and acidic residues" evidence="1">
    <location>
        <begin position="55"/>
        <end position="67"/>
    </location>
</feature>
<dbReference type="EMBL" id="PKMF04000356">
    <property type="protein sequence ID" value="KAK7836324.1"/>
    <property type="molecule type" value="Genomic_DNA"/>
</dbReference>
<dbReference type="Proteomes" id="UP000237347">
    <property type="component" value="Unassembled WGS sequence"/>
</dbReference>
<feature type="compositionally biased region" description="Basic and acidic residues" evidence="1">
    <location>
        <begin position="9"/>
        <end position="21"/>
    </location>
</feature>
<feature type="region of interest" description="Disordered" evidence="1">
    <location>
        <begin position="133"/>
        <end position="173"/>
    </location>
</feature>
<keyword evidence="3" id="KW-1185">Reference proteome</keyword>
<evidence type="ECO:0000313" key="3">
    <source>
        <dbReference type="Proteomes" id="UP000237347"/>
    </source>
</evidence>
<organism evidence="2 3">
    <name type="scientific">Quercus suber</name>
    <name type="common">Cork oak</name>
    <dbReference type="NCBI Taxonomy" id="58331"/>
    <lineage>
        <taxon>Eukaryota</taxon>
        <taxon>Viridiplantae</taxon>
        <taxon>Streptophyta</taxon>
        <taxon>Embryophyta</taxon>
        <taxon>Tracheophyta</taxon>
        <taxon>Spermatophyta</taxon>
        <taxon>Magnoliopsida</taxon>
        <taxon>eudicotyledons</taxon>
        <taxon>Gunneridae</taxon>
        <taxon>Pentapetalae</taxon>
        <taxon>rosids</taxon>
        <taxon>fabids</taxon>
        <taxon>Fagales</taxon>
        <taxon>Fagaceae</taxon>
        <taxon>Quercus</taxon>
    </lineage>
</organism>
<dbReference type="GO" id="GO:0005634">
    <property type="term" value="C:nucleus"/>
    <property type="evidence" value="ECO:0007669"/>
    <property type="project" value="TreeGrafter"/>
</dbReference>
<comment type="caution">
    <text evidence="2">The sequence shown here is derived from an EMBL/GenBank/DDBJ whole genome shotgun (WGS) entry which is preliminary data.</text>
</comment>
<feature type="compositionally biased region" description="Basic and acidic residues" evidence="1">
    <location>
        <begin position="30"/>
        <end position="48"/>
    </location>
</feature>
<dbReference type="PANTHER" id="PTHR47372:SF11">
    <property type="entry name" value="RE19971P"/>
    <property type="match status" value="1"/>
</dbReference>
<reference evidence="2 3" key="1">
    <citation type="journal article" date="2018" name="Sci. Data">
        <title>The draft genome sequence of cork oak.</title>
        <authorList>
            <person name="Ramos A.M."/>
            <person name="Usie A."/>
            <person name="Barbosa P."/>
            <person name="Barros P.M."/>
            <person name="Capote T."/>
            <person name="Chaves I."/>
            <person name="Simoes F."/>
            <person name="Abreu I."/>
            <person name="Carrasquinho I."/>
            <person name="Faro C."/>
            <person name="Guimaraes J.B."/>
            <person name="Mendonca D."/>
            <person name="Nobrega F."/>
            <person name="Rodrigues L."/>
            <person name="Saibo N.J.M."/>
            <person name="Varela M.C."/>
            <person name="Egas C."/>
            <person name="Matos J."/>
            <person name="Miguel C.M."/>
            <person name="Oliveira M.M."/>
            <person name="Ricardo C.P."/>
            <person name="Goncalves S."/>
        </authorList>
    </citation>
    <scope>NUCLEOTIDE SEQUENCE [LARGE SCALE GENOMIC DNA]</scope>
    <source>
        <strain evidence="3">cv. HL8</strain>
    </source>
</reference>
<dbReference type="AlphaFoldDB" id="A0AAW0KCP2"/>
<evidence type="ECO:0000313" key="2">
    <source>
        <dbReference type="EMBL" id="KAK7836324.1"/>
    </source>
</evidence>